<dbReference type="EMBL" id="NBWU01000007">
    <property type="protein sequence ID" value="PCE63056.1"/>
    <property type="molecule type" value="Genomic_DNA"/>
</dbReference>
<keyword evidence="2" id="KW-1185">Reference proteome</keyword>
<dbReference type="AlphaFoldDB" id="A0A2A4G4Z3"/>
<proteinExistence type="predicted"/>
<evidence type="ECO:0000313" key="1">
    <source>
        <dbReference type="EMBL" id="PCE63056.1"/>
    </source>
</evidence>
<gene>
    <name evidence="1" type="ORF">B7P33_17440</name>
</gene>
<name>A0A2A4G4Z3_9FLAO</name>
<sequence>MSIRSIKKVIKTKRRIKEGHLGSFSLKSSLLSCSTKKQKTGLPLSFFPKSYHKLNLLMLW</sequence>
<evidence type="ECO:0000313" key="2">
    <source>
        <dbReference type="Proteomes" id="UP000219559"/>
    </source>
</evidence>
<reference evidence="1 2" key="1">
    <citation type="submission" date="2017-04" db="EMBL/GenBank/DDBJ databases">
        <title>A new member of the family Flavobacteriaceae isolated from ascidians.</title>
        <authorList>
            <person name="Chen L."/>
        </authorList>
    </citation>
    <scope>NUCLEOTIDE SEQUENCE [LARGE SCALE GENOMIC DNA]</scope>
    <source>
        <strain evidence="1 2">HQA918</strain>
    </source>
</reference>
<protein>
    <submittedName>
        <fullName evidence="1">Uncharacterized protein</fullName>
    </submittedName>
</protein>
<comment type="caution">
    <text evidence="1">The sequence shown here is derived from an EMBL/GenBank/DDBJ whole genome shotgun (WGS) entry which is preliminary data.</text>
</comment>
<dbReference type="Proteomes" id="UP000219559">
    <property type="component" value="Unassembled WGS sequence"/>
</dbReference>
<organism evidence="1 2">
    <name type="scientific">Sediminicola luteus</name>
    <dbReference type="NCBI Taxonomy" id="319238"/>
    <lineage>
        <taxon>Bacteria</taxon>
        <taxon>Pseudomonadati</taxon>
        <taxon>Bacteroidota</taxon>
        <taxon>Flavobacteriia</taxon>
        <taxon>Flavobacteriales</taxon>
        <taxon>Flavobacteriaceae</taxon>
        <taxon>Sediminicola</taxon>
    </lineage>
</organism>
<accession>A0A2A4G4Z3</accession>